<feature type="transmembrane region" description="Helical" evidence="5">
    <location>
        <begin position="166"/>
        <end position="186"/>
    </location>
</feature>
<feature type="transmembrane region" description="Helical" evidence="5">
    <location>
        <begin position="140"/>
        <end position="159"/>
    </location>
</feature>
<feature type="transmembrane region" description="Helical" evidence="5">
    <location>
        <begin position="192"/>
        <end position="212"/>
    </location>
</feature>
<dbReference type="InterPro" id="IPR036259">
    <property type="entry name" value="MFS_trans_sf"/>
</dbReference>
<evidence type="ECO:0000259" key="6">
    <source>
        <dbReference type="PROSITE" id="PS50850"/>
    </source>
</evidence>
<reference evidence="7" key="1">
    <citation type="submission" date="2025-08" db="UniProtKB">
        <authorList>
            <consortium name="Ensembl"/>
        </authorList>
    </citation>
    <scope>IDENTIFICATION</scope>
</reference>
<dbReference type="PANTHER" id="PTHR24064">
    <property type="entry name" value="SOLUTE CARRIER FAMILY 22 MEMBER"/>
    <property type="match status" value="1"/>
</dbReference>
<keyword evidence="4 5" id="KW-0472">Membrane</keyword>
<dbReference type="AlphaFoldDB" id="A0A3B4ATF7"/>
<accession>A0A3B4ATF7</accession>
<evidence type="ECO:0000256" key="5">
    <source>
        <dbReference type="SAM" id="Phobius"/>
    </source>
</evidence>
<evidence type="ECO:0000256" key="4">
    <source>
        <dbReference type="ARBA" id="ARBA00023136"/>
    </source>
</evidence>
<sequence>MLFETVLEEVNGFGPFQILILVLLCSPRIVLPCHFLLNNFIAAIPPHHCDFKAADHDGLLSNLSEQQRLVVSLPLTEDGLPKACEMFPEAQFDLLSNGSSGSDLPTVHCSRWVYDNSTFTSTLATEFDLVCDRKSLARTASTIFFMGVMLGGIAFGFLCDKYGRKNMLLLSYALPVVFGLSSAFVTSYEMFAVLRFFTGFGLTGISIISLVLSLEWSDTTHRSFIGVMGSTAWSVGNMILAGLAFSIRDWRHLMLAVTAPLGLALLSWWWLPESARWLLANGKVEKARFYLNRCSKFNKGQTLSPQIQLEVQKTEKTYNFLDLVRTPRIRSYTIITGIVWYGVAQTYYGISLNISGFGLSIYLTHFIYSAIEVPAKWTIFVLLNIIGRKWCQAGTQLLTGICIFINIFIPDSLWYVRAAIAILGKGASEAAFTTVFLYTTEIFPTVIRQNAMGYTAFMSRLGVCISPLILLLEDVWVTLPQIILCTGAILSGLVVLLLPETLNIHLPETIEDVENPR</sequence>
<keyword evidence="3 5" id="KW-1133">Transmembrane helix</keyword>
<evidence type="ECO:0000256" key="3">
    <source>
        <dbReference type="ARBA" id="ARBA00022989"/>
    </source>
</evidence>
<reference evidence="7" key="2">
    <citation type="submission" date="2025-09" db="UniProtKB">
        <authorList>
            <consortium name="Ensembl"/>
        </authorList>
    </citation>
    <scope>IDENTIFICATION</scope>
</reference>
<evidence type="ECO:0000256" key="1">
    <source>
        <dbReference type="ARBA" id="ARBA00004141"/>
    </source>
</evidence>
<protein>
    <recommendedName>
        <fullName evidence="6">Major facilitator superfamily (MFS) profile domain-containing protein</fullName>
    </recommendedName>
</protein>
<feature type="transmembrane region" description="Helical" evidence="5">
    <location>
        <begin position="224"/>
        <end position="247"/>
    </location>
</feature>
<dbReference type="Ensembl" id="ENSPMGT00000021191.1">
    <property type="protein sequence ID" value="ENSPMGP00000019884.1"/>
    <property type="gene ID" value="ENSPMGG00000016104.1"/>
</dbReference>
<dbReference type="STRING" id="409849.ENSPMGP00000019884"/>
<feature type="transmembrane region" description="Helical" evidence="5">
    <location>
        <begin position="390"/>
        <end position="409"/>
    </location>
</feature>
<comment type="subcellular location">
    <subcellularLocation>
        <location evidence="1">Membrane</location>
        <topology evidence="1">Multi-pass membrane protein</topology>
    </subcellularLocation>
</comment>
<evidence type="ECO:0000256" key="2">
    <source>
        <dbReference type="ARBA" id="ARBA00022692"/>
    </source>
</evidence>
<feature type="domain" description="Major facilitator superfamily (MFS) profile" evidence="6">
    <location>
        <begin position="89"/>
        <end position="503"/>
    </location>
</feature>
<dbReference type="GO" id="GO:0022857">
    <property type="term" value="F:transmembrane transporter activity"/>
    <property type="evidence" value="ECO:0007669"/>
    <property type="project" value="InterPro"/>
</dbReference>
<proteinExistence type="predicted"/>
<dbReference type="Gene3D" id="1.20.1250.20">
    <property type="entry name" value="MFS general substrate transporter like domains"/>
    <property type="match status" value="1"/>
</dbReference>
<dbReference type="Proteomes" id="UP000261520">
    <property type="component" value="Unplaced"/>
</dbReference>
<evidence type="ECO:0000313" key="7">
    <source>
        <dbReference type="Ensembl" id="ENSPMGP00000019884.1"/>
    </source>
</evidence>
<organism evidence="7 8">
    <name type="scientific">Periophthalmus magnuspinnatus</name>
    <dbReference type="NCBI Taxonomy" id="409849"/>
    <lineage>
        <taxon>Eukaryota</taxon>
        <taxon>Metazoa</taxon>
        <taxon>Chordata</taxon>
        <taxon>Craniata</taxon>
        <taxon>Vertebrata</taxon>
        <taxon>Euteleostomi</taxon>
        <taxon>Actinopterygii</taxon>
        <taxon>Neopterygii</taxon>
        <taxon>Teleostei</taxon>
        <taxon>Neoteleostei</taxon>
        <taxon>Acanthomorphata</taxon>
        <taxon>Gobiaria</taxon>
        <taxon>Gobiiformes</taxon>
        <taxon>Gobioidei</taxon>
        <taxon>Gobiidae</taxon>
        <taxon>Oxudercinae</taxon>
        <taxon>Periophthalmus</taxon>
    </lineage>
</organism>
<dbReference type="Pfam" id="PF00083">
    <property type="entry name" value="Sugar_tr"/>
    <property type="match status" value="1"/>
</dbReference>
<keyword evidence="8" id="KW-1185">Reference proteome</keyword>
<dbReference type="InterPro" id="IPR020846">
    <property type="entry name" value="MFS_dom"/>
</dbReference>
<feature type="transmembrane region" description="Helical" evidence="5">
    <location>
        <begin position="415"/>
        <end position="439"/>
    </location>
</feature>
<dbReference type="SUPFAM" id="SSF103473">
    <property type="entry name" value="MFS general substrate transporter"/>
    <property type="match status" value="1"/>
</dbReference>
<dbReference type="GO" id="GO:0016020">
    <property type="term" value="C:membrane"/>
    <property type="evidence" value="ECO:0007669"/>
    <property type="project" value="UniProtKB-SubCell"/>
</dbReference>
<name>A0A3B4ATF7_9GOBI</name>
<feature type="transmembrane region" description="Helical" evidence="5">
    <location>
        <begin position="451"/>
        <end position="472"/>
    </location>
</feature>
<dbReference type="PROSITE" id="PS50850">
    <property type="entry name" value="MFS"/>
    <property type="match status" value="1"/>
</dbReference>
<dbReference type="InterPro" id="IPR005828">
    <property type="entry name" value="MFS_sugar_transport-like"/>
</dbReference>
<keyword evidence="2 5" id="KW-0812">Transmembrane</keyword>
<feature type="transmembrane region" description="Helical" evidence="5">
    <location>
        <begin position="253"/>
        <end position="271"/>
    </location>
</feature>
<feature type="transmembrane region" description="Helical" evidence="5">
    <location>
        <begin position="478"/>
        <end position="498"/>
    </location>
</feature>
<evidence type="ECO:0000313" key="8">
    <source>
        <dbReference type="Proteomes" id="UP000261520"/>
    </source>
</evidence>